<evidence type="ECO:0000313" key="3">
    <source>
        <dbReference type="Proteomes" id="UP000032668"/>
    </source>
</evidence>
<dbReference type="Gene3D" id="2.60.120.10">
    <property type="entry name" value="Jelly Rolls"/>
    <property type="match status" value="1"/>
</dbReference>
<dbReference type="AlphaFoldDB" id="A0A0D6PGX1"/>
<protein>
    <recommendedName>
        <fullName evidence="1">(S)-ureidoglycine aminohydrolase cupin domain-containing protein</fullName>
    </recommendedName>
</protein>
<dbReference type="STRING" id="1120923.SAMN02746095_03131"/>
<reference evidence="2 3" key="1">
    <citation type="submission" date="2012-11" db="EMBL/GenBank/DDBJ databases">
        <title>Whole genome sequence of Acidocella aminolytica 101 = DSM 11237.</title>
        <authorList>
            <person name="Azuma Y."/>
            <person name="Higashiura N."/>
            <person name="Hirakawa H."/>
            <person name="Matsushita K."/>
        </authorList>
    </citation>
    <scope>NUCLEOTIDE SEQUENCE [LARGE SCALE GENOMIC DNA]</scope>
    <source>
        <strain evidence="3">101 / DSM 11237</strain>
    </source>
</reference>
<sequence length="118" mass="12745">MLALKSSSIPQLDSWGTVADLGSTILEGVGAAFGSFTLGGPDAQISAGYFGVNKSRFRMVYPFTEHAMVLEGEVTLTNESTGESVTYKQGEGWMVEKGTPVLWTVHTPRFVKHYLAVV</sequence>
<proteinExistence type="predicted"/>
<dbReference type="PANTHER" id="PTHR40943:SF1">
    <property type="entry name" value="CYTOPLASMIC PROTEIN"/>
    <property type="match status" value="1"/>
</dbReference>
<dbReference type="Proteomes" id="UP000032668">
    <property type="component" value="Unassembled WGS sequence"/>
</dbReference>
<dbReference type="InterPro" id="IPR011051">
    <property type="entry name" value="RmlC_Cupin_sf"/>
</dbReference>
<dbReference type="PANTHER" id="PTHR40943">
    <property type="entry name" value="CYTOPLASMIC PROTEIN-RELATED"/>
    <property type="match status" value="1"/>
</dbReference>
<feature type="domain" description="(S)-ureidoglycine aminohydrolase cupin" evidence="1">
    <location>
        <begin position="40"/>
        <end position="114"/>
    </location>
</feature>
<evidence type="ECO:0000259" key="1">
    <source>
        <dbReference type="Pfam" id="PF05899"/>
    </source>
</evidence>
<dbReference type="Pfam" id="PF05899">
    <property type="entry name" value="Cupin_3"/>
    <property type="match status" value="1"/>
</dbReference>
<gene>
    <name evidence="2" type="ORF">Aam_062_002</name>
</gene>
<accession>A0A0D6PGX1</accession>
<name>A0A0D6PGX1_9PROT</name>
<organism evidence="2 3">
    <name type="scientific">Acidocella aminolytica 101 = DSM 11237</name>
    <dbReference type="NCBI Taxonomy" id="1120923"/>
    <lineage>
        <taxon>Bacteria</taxon>
        <taxon>Pseudomonadati</taxon>
        <taxon>Pseudomonadota</taxon>
        <taxon>Alphaproteobacteria</taxon>
        <taxon>Acetobacterales</taxon>
        <taxon>Acidocellaceae</taxon>
        <taxon>Acidocella</taxon>
    </lineage>
</organism>
<evidence type="ECO:0000313" key="2">
    <source>
        <dbReference type="EMBL" id="GAN80907.1"/>
    </source>
</evidence>
<dbReference type="OrthoDB" id="663248at2"/>
<dbReference type="RefSeq" id="WP_048879301.1">
    <property type="nucleotide sequence ID" value="NZ_BANC01000061.1"/>
</dbReference>
<dbReference type="InterPro" id="IPR014710">
    <property type="entry name" value="RmlC-like_jellyroll"/>
</dbReference>
<dbReference type="InterPro" id="IPR008579">
    <property type="entry name" value="UGlyAH_Cupin_dom"/>
</dbReference>
<comment type="caution">
    <text evidence="2">The sequence shown here is derived from an EMBL/GenBank/DDBJ whole genome shotgun (WGS) entry which is preliminary data.</text>
</comment>
<dbReference type="EMBL" id="BANC01000061">
    <property type="protein sequence ID" value="GAN80907.1"/>
    <property type="molecule type" value="Genomic_DNA"/>
</dbReference>
<dbReference type="SUPFAM" id="SSF51182">
    <property type="entry name" value="RmlC-like cupins"/>
    <property type="match status" value="1"/>
</dbReference>
<keyword evidence="3" id="KW-1185">Reference proteome</keyword>